<evidence type="ECO:0000256" key="1">
    <source>
        <dbReference type="SAM" id="MobiDB-lite"/>
    </source>
</evidence>
<keyword evidence="4" id="KW-0675">Receptor</keyword>
<name>A0AAE1HHV7_9NEOP</name>
<evidence type="ECO:0000313" key="4">
    <source>
        <dbReference type="EMBL" id="KAK3921567.1"/>
    </source>
</evidence>
<gene>
    <name evidence="4" type="ORF">KUF71_010739</name>
</gene>
<keyword evidence="5" id="KW-1185">Reference proteome</keyword>
<feature type="domain" description="DUF6570" evidence="3">
    <location>
        <begin position="132"/>
        <end position="244"/>
    </location>
</feature>
<dbReference type="InterPro" id="IPR025476">
    <property type="entry name" value="Helitron_helicase-like"/>
</dbReference>
<comment type="caution">
    <text evidence="4">The sequence shown here is derived from an EMBL/GenBank/DDBJ whole genome shotgun (WGS) entry which is preliminary data.</text>
</comment>
<dbReference type="Pfam" id="PF14214">
    <property type="entry name" value="Helitron_like_N"/>
    <property type="match status" value="1"/>
</dbReference>
<evidence type="ECO:0000259" key="2">
    <source>
        <dbReference type="Pfam" id="PF14214"/>
    </source>
</evidence>
<reference evidence="4" key="1">
    <citation type="submission" date="2021-07" db="EMBL/GenBank/DDBJ databases">
        <authorList>
            <person name="Catto M.A."/>
            <person name="Jacobson A."/>
            <person name="Kennedy G."/>
            <person name="Labadie P."/>
            <person name="Hunt B.G."/>
            <person name="Srinivasan R."/>
        </authorList>
    </citation>
    <scope>NUCLEOTIDE SEQUENCE</scope>
    <source>
        <strain evidence="4">PL_HMW_Pooled</strain>
        <tissue evidence="4">Head</tissue>
    </source>
</reference>
<evidence type="ECO:0000313" key="5">
    <source>
        <dbReference type="Proteomes" id="UP001219518"/>
    </source>
</evidence>
<sequence>MNPTIKDSDKKTRAKMRQRKRRAKMTKEEIELKRSCDREYRNVFWKQSLKIQDDESDTTTIFTSERLKLSEMSKNLDNEMQKYSKNDTTLLLEKKLEDFKLTECVTCDTFFWSIHANCYCTSHSSVLTTELMKIGEIPPELTGLSYVEELLIAKVHPMISIYRLKGGQYGFRGNVINFRQDVSSFAKQLPHSLAVLKGLISVYSNTPTFHRDFLIRRNAVSVALHWLKNHNKYYYDVNVDLEAIKKLPENGHFTDVVQVDVPDNEIDHANDDHENIIQRVIIPGINEVSTSDKIEHQLKWPQTSSQLINEFNSHGYIVQAFPVLFPFGFGDYLNVKNRQITARVYFQYLMQKIDRRFSKHKRFPYFALNSILRWEALSLGTVNMKKKPELKHPNIEHLKDLVSESISIPKSTMVFSSSIRGSKSYWMSRTCELEAMVDRFNLPTLFFSLSAADHHWPRQFEILLGDSDVDVDLTETRRRNLLVANADLCSDYFYETVSIFITEVLVPFLKVLEYWFRFEWQMRGVGHVHGVLWVHDAPKIVNFETISETEKVQVIDYFSMEPPDCNYVKTANHPCRLKVSEVQDKNEDIAALVNTVQRHKCSLRCLKKISSKSKKEPNLTCRHNFPHKLQEESSIERNARGHFEFFPKRNDPNINKYMEFILTTYRANHDPTPILPYDGFVRYISKYTSKGEIKSEDLIKILKTVVFRSDAHETVKSVIHKIFVNLAADRDYSFQEVIHLLKGHKLYKSSRSFLVLNLSVSEWEAKGDLSDLSYEEKTPDKNIDSLTLYSKRPVKFEKMNLVTAMKWFNLKTFKKYNKERIVRITPRFYQQKEVTEDFWLQNALLNVPWRNIDELLVEDNWEATCSAHSITMDMFPYAIYSKTDEKHDDADYEDGNDCEHITKDDWMNICNLRSSSNTEHDDILGQRSIDLSYPWSSNQSVQYHHVIMLY</sequence>
<reference evidence="4" key="2">
    <citation type="journal article" date="2023" name="BMC Genomics">
        <title>Pest status, molecular evolution, and epigenetic factors derived from the genome assembly of Frankliniella fusca, a thysanopteran phytovirus vector.</title>
        <authorList>
            <person name="Catto M.A."/>
            <person name="Labadie P.E."/>
            <person name="Jacobson A.L."/>
            <person name="Kennedy G.G."/>
            <person name="Srinivasan R."/>
            <person name="Hunt B.G."/>
        </authorList>
    </citation>
    <scope>NUCLEOTIDE SEQUENCE</scope>
    <source>
        <strain evidence="4">PL_HMW_Pooled</strain>
    </source>
</reference>
<feature type="compositionally biased region" description="Basic and acidic residues" evidence="1">
    <location>
        <begin position="1"/>
        <end position="11"/>
    </location>
</feature>
<keyword evidence="4" id="KW-0418">Kinase</keyword>
<dbReference type="EMBL" id="JAHWGI010001040">
    <property type="protein sequence ID" value="KAK3921567.1"/>
    <property type="molecule type" value="Genomic_DNA"/>
</dbReference>
<proteinExistence type="predicted"/>
<accession>A0AAE1HHV7</accession>
<dbReference type="Proteomes" id="UP001219518">
    <property type="component" value="Unassembled WGS sequence"/>
</dbReference>
<dbReference type="InterPro" id="IPR046700">
    <property type="entry name" value="DUF6570"/>
</dbReference>
<feature type="compositionally biased region" description="Basic residues" evidence="1">
    <location>
        <begin position="12"/>
        <end position="24"/>
    </location>
</feature>
<dbReference type="GO" id="GO:0016301">
    <property type="term" value="F:kinase activity"/>
    <property type="evidence" value="ECO:0007669"/>
    <property type="project" value="UniProtKB-KW"/>
</dbReference>
<dbReference type="AlphaFoldDB" id="A0AAE1HHV7"/>
<evidence type="ECO:0000259" key="3">
    <source>
        <dbReference type="Pfam" id="PF20209"/>
    </source>
</evidence>
<dbReference type="Pfam" id="PF20209">
    <property type="entry name" value="DUF6570"/>
    <property type="match status" value="1"/>
</dbReference>
<protein>
    <submittedName>
        <fullName evidence="4">LRR receptor-like serine/threonine-protein kinase</fullName>
    </submittedName>
</protein>
<keyword evidence="4" id="KW-0808">Transferase</keyword>
<feature type="domain" description="Helitron helicase-like" evidence="2">
    <location>
        <begin position="345"/>
        <end position="532"/>
    </location>
</feature>
<organism evidence="4 5">
    <name type="scientific">Frankliniella fusca</name>
    <dbReference type="NCBI Taxonomy" id="407009"/>
    <lineage>
        <taxon>Eukaryota</taxon>
        <taxon>Metazoa</taxon>
        <taxon>Ecdysozoa</taxon>
        <taxon>Arthropoda</taxon>
        <taxon>Hexapoda</taxon>
        <taxon>Insecta</taxon>
        <taxon>Pterygota</taxon>
        <taxon>Neoptera</taxon>
        <taxon>Paraneoptera</taxon>
        <taxon>Thysanoptera</taxon>
        <taxon>Terebrantia</taxon>
        <taxon>Thripoidea</taxon>
        <taxon>Thripidae</taxon>
        <taxon>Frankliniella</taxon>
    </lineage>
</organism>
<feature type="region of interest" description="Disordered" evidence="1">
    <location>
        <begin position="1"/>
        <end position="24"/>
    </location>
</feature>